<dbReference type="AlphaFoldDB" id="A0A0A9GBZ0"/>
<accession>A0A0A9GBZ0</accession>
<reference evidence="1" key="1">
    <citation type="submission" date="2014-09" db="EMBL/GenBank/DDBJ databases">
        <authorList>
            <person name="Magalhaes I.L.F."/>
            <person name="Oliveira U."/>
            <person name="Santos F.R."/>
            <person name="Vidigal T.H.D.A."/>
            <person name="Brescovit A.D."/>
            <person name="Santos A.J."/>
        </authorList>
    </citation>
    <scope>NUCLEOTIDE SEQUENCE</scope>
    <source>
        <tissue evidence="1">Shoot tissue taken approximately 20 cm above the soil surface</tissue>
    </source>
</reference>
<evidence type="ECO:0000313" key="1">
    <source>
        <dbReference type="EMBL" id="JAE22585.1"/>
    </source>
</evidence>
<organism evidence="1">
    <name type="scientific">Arundo donax</name>
    <name type="common">Giant reed</name>
    <name type="synonym">Donax arundinaceus</name>
    <dbReference type="NCBI Taxonomy" id="35708"/>
    <lineage>
        <taxon>Eukaryota</taxon>
        <taxon>Viridiplantae</taxon>
        <taxon>Streptophyta</taxon>
        <taxon>Embryophyta</taxon>
        <taxon>Tracheophyta</taxon>
        <taxon>Spermatophyta</taxon>
        <taxon>Magnoliopsida</taxon>
        <taxon>Liliopsida</taxon>
        <taxon>Poales</taxon>
        <taxon>Poaceae</taxon>
        <taxon>PACMAD clade</taxon>
        <taxon>Arundinoideae</taxon>
        <taxon>Arundineae</taxon>
        <taxon>Arundo</taxon>
    </lineage>
</organism>
<protein>
    <submittedName>
        <fullName evidence="1">GSVIVT01029976001</fullName>
    </submittedName>
</protein>
<reference evidence="1" key="2">
    <citation type="journal article" date="2015" name="Data Brief">
        <title>Shoot transcriptome of the giant reed, Arundo donax.</title>
        <authorList>
            <person name="Barrero R.A."/>
            <person name="Guerrero F.D."/>
            <person name="Moolhuijzen P."/>
            <person name="Goolsby J.A."/>
            <person name="Tidwell J."/>
            <person name="Bellgard S.E."/>
            <person name="Bellgard M.I."/>
        </authorList>
    </citation>
    <scope>NUCLEOTIDE SEQUENCE</scope>
    <source>
        <tissue evidence="1">Shoot tissue taken approximately 20 cm above the soil surface</tissue>
    </source>
</reference>
<proteinExistence type="predicted"/>
<name>A0A0A9GBZ0_ARUDO</name>
<sequence>MRFISWSLYTASELEIWRSFSDVNKLLEMRDQC</sequence>
<dbReference type="EMBL" id="GBRH01175311">
    <property type="protein sequence ID" value="JAE22585.1"/>
    <property type="molecule type" value="Transcribed_RNA"/>
</dbReference>